<dbReference type="OrthoDB" id="6419979at2759"/>
<evidence type="ECO:0000313" key="1">
    <source>
        <dbReference type="EMBL" id="GBL89571.1"/>
    </source>
</evidence>
<gene>
    <name evidence="1" type="ORF">AVEN_87899_1</name>
</gene>
<sequence length="118" mass="13245">MDASDIFCLLLQLWKSEAVRSRSDWPGVGVGTPNWVRRSPSSEALGLRGIPGDIILRNCVKSRELYRFSAAPDSKSGLGRREGESCVMRHRPRCDARRDWLLALRHQNKGNLLATNAN</sequence>
<name>A0A4Y2BB89_ARAVE</name>
<reference evidence="1 2" key="1">
    <citation type="journal article" date="2019" name="Sci. Rep.">
        <title>Orb-weaving spider Araneus ventricosus genome elucidates the spidroin gene catalogue.</title>
        <authorList>
            <person name="Kono N."/>
            <person name="Nakamura H."/>
            <person name="Ohtoshi R."/>
            <person name="Moran D.A.P."/>
            <person name="Shinohara A."/>
            <person name="Yoshida Y."/>
            <person name="Fujiwara M."/>
            <person name="Mori M."/>
            <person name="Tomita M."/>
            <person name="Arakawa K."/>
        </authorList>
    </citation>
    <scope>NUCLEOTIDE SEQUENCE [LARGE SCALE GENOMIC DNA]</scope>
</reference>
<evidence type="ECO:0000313" key="2">
    <source>
        <dbReference type="Proteomes" id="UP000499080"/>
    </source>
</evidence>
<keyword evidence="2" id="KW-1185">Reference proteome</keyword>
<dbReference type="AlphaFoldDB" id="A0A4Y2BB89"/>
<accession>A0A4Y2BB89</accession>
<organism evidence="1 2">
    <name type="scientific">Araneus ventricosus</name>
    <name type="common">Orbweaver spider</name>
    <name type="synonym">Epeira ventricosa</name>
    <dbReference type="NCBI Taxonomy" id="182803"/>
    <lineage>
        <taxon>Eukaryota</taxon>
        <taxon>Metazoa</taxon>
        <taxon>Ecdysozoa</taxon>
        <taxon>Arthropoda</taxon>
        <taxon>Chelicerata</taxon>
        <taxon>Arachnida</taxon>
        <taxon>Araneae</taxon>
        <taxon>Araneomorphae</taxon>
        <taxon>Entelegynae</taxon>
        <taxon>Araneoidea</taxon>
        <taxon>Araneidae</taxon>
        <taxon>Araneus</taxon>
    </lineage>
</organism>
<comment type="caution">
    <text evidence="1">The sequence shown here is derived from an EMBL/GenBank/DDBJ whole genome shotgun (WGS) entry which is preliminary data.</text>
</comment>
<proteinExistence type="predicted"/>
<dbReference type="Proteomes" id="UP000499080">
    <property type="component" value="Unassembled WGS sequence"/>
</dbReference>
<dbReference type="EMBL" id="BGPR01000065">
    <property type="protein sequence ID" value="GBL89571.1"/>
    <property type="molecule type" value="Genomic_DNA"/>
</dbReference>
<protein>
    <submittedName>
        <fullName evidence="1">Uncharacterized protein</fullName>
    </submittedName>
</protein>